<reference evidence="2 3" key="1">
    <citation type="submission" date="2020-11" db="EMBL/GenBank/DDBJ databases">
        <title>Pseudonocardia abyssalis sp. nov. and Pseudonocardia oceani sp. nov., description and phylogenomic analysis of two novel actinomycetes isolated from the deep Southern Ocean.</title>
        <authorList>
            <person name="Parra J."/>
        </authorList>
    </citation>
    <scope>NUCLEOTIDE SEQUENCE [LARGE SCALE GENOMIC DNA]</scope>
    <source>
        <strain evidence="2 3">KRD-168</strain>
    </source>
</reference>
<dbReference type="RefSeq" id="WP_218615795.1">
    <property type="nucleotide sequence ID" value="NZ_JADQDK010000001.1"/>
</dbReference>
<protein>
    <submittedName>
        <fullName evidence="2">Uncharacterized protein</fullName>
    </submittedName>
</protein>
<accession>A0ABS6UMW5</accession>
<dbReference type="EMBL" id="JADQDK010000001">
    <property type="protein sequence ID" value="MBW0133286.1"/>
    <property type="molecule type" value="Genomic_DNA"/>
</dbReference>
<keyword evidence="3" id="KW-1185">Reference proteome</keyword>
<feature type="region of interest" description="Disordered" evidence="1">
    <location>
        <begin position="209"/>
        <end position="266"/>
    </location>
</feature>
<dbReference type="Proteomes" id="UP000694287">
    <property type="component" value="Unassembled WGS sequence"/>
</dbReference>
<evidence type="ECO:0000313" key="3">
    <source>
        <dbReference type="Proteomes" id="UP000694287"/>
    </source>
</evidence>
<proteinExistence type="predicted"/>
<name>A0ABS6UMW5_9PSEU</name>
<organism evidence="2 3">
    <name type="scientific">Pseudonocardia abyssalis</name>
    <dbReference type="NCBI Taxonomy" id="2792008"/>
    <lineage>
        <taxon>Bacteria</taxon>
        <taxon>Bacillati</taxon>
        <taxon>Actinomycetota</taxon>
        <taxon>Actinomycetes</taxon>
        <taxon>Pseudonocardiales</taxon>
        <taxon>Pseudonocardiaceae</taxon>
        <taxon>Pseudonocardia</taxon>
    </lineage>
</organism>
<comment type="caution">
    <text evidence="2">The sequence shown here is derived from an EMBL/GenBank/DDBJ whole genome shotgun (WGS) entry which is preliminary data.</text>
</comment>
<gene>
    <name evidence="2" type="ORF">I4I81_03325</name>
</gene>
<evidence type="ECO:0000313" key="2">
    <source>
        <dbReference type="EMBL" id="MBW0133286.1"/>
    </source>
</evidence>
<sequence length="266" mass="27906">MTAPDYPLMALGSYETYQLANIATVIAERLGRHHRTGRGRDGRAARAEAVRDITGAATALSNATGRSIPDHDLPRTLDTDTFTAARQLLATGPRSADVVALAGLGQTGFAVVGHVPGLGAVGARAASRDIVDALHAHFLTRPSSELAPWAVTQTPQRVPTLPQQVDLAAFVEHLDPARDDDRAVARNLRGHNRRTDAAIRGRFTGVDLDAPAVVTPPGTPSDPAPRRVTRPRRPAAPRASARAPGIHRPPGQSAAAPTVPTTIAGP</sequence>
<evidence type="ECO:0000256" key="1">
    <source>
        <dbReference type="SAM" id="MobiDB-lite"/>
    </source>
</evidence>